<keyword evidence="9 11" id="KW-0472">Membrane</keyword>
<feature type="transmembrane region" description="Helical" evidence="11">
    <location>
        <begin position="20"/>
        <end position="37"/>
    </location>
</feature>
<dbReference type="OrthoDB" id="131615at2157"/>
<accession>A0A0U2WVS2</accession>
<evidence type="ECO:0000256" key="1">
    <source>
        <dbReference type="ARBA" id="ARBA00004019"/>
    </source>
</evidence>
<comment type="similarity">
    <text evidence="4">In the C-terminal section; belongs to the UbiA prenyltransferase family. Protoheme IX farnesyltransferase subfamily.</text>
</comment>
<dbReference type="PaxDb" id="1435377-SUSAZ_07740"/>
<dbReference type="GO" id="GO:0048034">
    <property type="term" value="P:heme O biosynthetic process"/>
    <property type="evidence" value="ECO:0007669"/>
    <property type="project" value="UniProtKB-UniRule"/>
</dbReference>
<feature type="transmembrane region" description="Helical" evidence="11">
    <location>
        <begin position="90"/>
        <end position="108"/>
    </location>
</feature>
<dbReference type="Proteomes" id="UP000065473">
    <property type="component" value="Chromosome"/>
</dbReference>
<feature type="transmembrane region" description="Helical" evidence="11">
    <location>
        <begin position="208"/>
        <end position="226"/>
    </location>
</feature>
<evidence type="ECO:0000313" key="15">
    <source>
        <dbReference type="Proteomes" id="UP000065473"/>
    </source>
</evidence>
<dbReference type="Gene3D" id="1.10.357.140">
    <property type="entry name" value="UbiA prenyltransferase"/>
    <property type="match status" value="1"/>
</dbReference>
<feature type="transmembrane region" description="Helical" evidence="11">
    <location>
        <begin position="114"/>
        <end position="131"/>
    </location>
</feature>
<name>A0A0U2WVS2_9CREN</name>
<dbReference type="NCBIfam" id="TIGR01473">
    <property type="entry name" value="cyoE_ctaB"/>
    <property type="match status" value="1"/>
</dbReference>
<keyword evidence="8 11" id="KW-0350">Heme biosynthesis</keyword>
<evidence type="ECO:0000313" key="12">
    <source>
        <dbReference type="EMBL" id="ALU30226.1"/>
    </source>
</evidence>
<comment type="function">
    <text evidence="1 11">Converts heme B (protoheme IX) to heme O by substitution of the vinyl group on carbon 2 of heme B porphyrin ring with a hydroxyethyl farnesyl side group.</text>
</comment>
<feature type="transmembrane region" description="Helical" evidence="11">
    <location>
        <begin position="136"/>
        <end position="154"/>
    </location>
</feature>
<evidence type="ECO:0000256" key="9">
    <source>
        <dbReference type="ARBA" id="ARBA00023136"/>
    </source>
</evidence>
<dbReference type="Proteomes" id="UP000060043">
    <property type="component" value="Chromosome"/>
</dbReference>
<keyword evidence="7 11" id="KW-1133">Transmembrane helix</keyword>
<dbReference type="Pfam" id="PF01040">
    <property type="entry name" value="UbiA"/>
    <property type="match status" value="1"/>
</dbReference>
<dbReference type="InterPro" id="IPR006369">
    <property type="entry name" value="Protohaem_IX_farnesylTrfase"/>
</dbReference>
<feature type="transmembrane region" description="Helical" evidence="11">
    <location>
        <begin position="166"/>
        <end position="187"/>
    </location>
</feature>
<dbReference type="OMA" id="HFWAIGW"/>
<dbReference type="PANTHER" id="PTHR43448">
    <property type="entry name" value="PROTOHEME IX FARNESYLTRANSFERASE, MITOCHONDRIAL"/>
    <property type="match status" value="1"/>
</dbReference>
<evidence type="ECO:0000256" key="8">
    <source>
        <dbReference type="ARBA" id="ARBA00023133"/>
    </source>
</evidence>
<organism evidence="12 15">
    <name type="scientific">Sulfolobus acidocaldarius</name>
    <dbReference type="NCBI Taxonomy" id="2285"/>
    <lineage>
        <taxon>Archaea</taxon>
        <taxon>Thermoproteota</taxon>
        <taxon>Thermoprotei</taxon>
        <taxon>Sulfolobales</taxon>
        <taxon>Sulfolobaceae</taxon>
        <taxon>Sulfolobus</taxon>
    </lineage>
</organism>
<evidence type="ECO:0000256" key="2">
    <source>
        <dbReference type="ARBA" id="ARBA00004651"/>
    </source>
</evidence>
<evidence type="ECO:0000256" key="11">
    <source>
        <dbReference type="HAMAP-Rule" id="MF_00154"/>
    </source>
</evidence>
<comment type="pathway">
    <text evidence="3 11">Porphyrin-containing compound metabolism; heme O biosynthesis; heme O from protoheme: step 1/1.</text>
</comment>
<evidence type="ECO:0000256" key="7">
    <source>
        <dbReference type="ARBA" id="ARBA00022989"/>
    </source>
</evidence>
<dbReference type="InterPro" id="IPR044878">
    <property type="entry name" value="UbiA_sf"/>
</dbReference>
<dbReference type="PANTHER" id="PTHR43448:SF2">
    <property type="entry name" value="PROTOHEME IX FARNESYLTRANSFERASE, MITOCHONDRIAL"/>
    <property type="match status" value="1"/>
</dbReference>
<evidence type="ECO:0000256" key="4">
    <source>
        <dbReference type="ARBA" id="ARBA00010223"/>
    </source>
</evidence>
<protein>
    <recommendedName>
        <fullName evidence="11">Protoheme IX farnesyltransferase</fullName>
        <ecNumber evidence="11">2.5.1.141</ecNumber>
    </recommendedName>
    <alternativeName>
        <fullName evidence="11">Heme B farnesyltransferase</fullName>
    </alternativeName>
    <alternativeName>
        <fullName evidence="11">Heme O synthase</fullName>
    </alternativeName>
</protein>
<dbReference type="EMBL" id="CP013694">
    <property type="protein sequence ID" value="ALU30226.1"/>
    <property type="molecule type" value="Genomic_DNA"/>
</dbReference>
<comment type="subcellular location">
    <subcellularLocation>
        <location evidence="2 11">Cell membrane</location>
        <topology evidence="2 11">Multi-pass membrane protein</topology>
    </subcellularLocation>
</comment>
<reference evidence="14 15" key="1">
    <citation type="submission" date="2015-12" db="EMBL/GenBank/DDBJ databases">
        <title>A stable core within a dynamic pangenome in Sulfolobus acidocaldarius.</title>
        <authorList>
            <person name="Anderson R."/>
            <person name="Kouris A."/>
            <person name="Seward C."/>
            <person name="Campbell K."/>
            <person name="Whitaker R."/>
        </authorList>
    </citation>
    <scope>NUCLEOTIDE SEQUENCE [LARGE SCALE GENOMIC DNA]</scope>
    <source>
        <strain evidence="12 15">GG12-C01-09</strain>
        <strain evidence="13 14">NG05B_CO5_07</strain>
    </source>
</reference>
<comment type="catalytic activity">
    <reaction evidence="10 11">
        <text>heme b + (2E,6E)-farnesyl diphosphate + H2O = Fe(II)-heme o + diphosphate</text>
        <dbReference type="Rhea" id="RHEA:28070"/>
        <dbReference type="ChEBI" id="CHEBI:15377"/>
        <dbReference type="ChEBI" id="CHEBI:33019"/>
        <dbReference type="ChEBI" id="CHEBI:60344"/>
        <dbReference type="ChEBI" id="CHEBI:60530"/>
        <dbReference type="ChEBI" id="CHEBI:175763"/>
        <dbReference type="EC" id="2.5.1.141"/>
    </reaction>
</comment>
<dbReference type="SMR" id="A0A0U2WVS2"/>
<dbReference type="EMBL" id="CP013695">
    <property type="protein sequence ID" value="ALU30941.1"/>
    <property type="molecule type" value="Genomic_DNA"/>
</dbReference>
<dbReference type="CDD" id="cd13957">
    <property type="entry name" value="PT_UbiA_Cox10"/>
    <property type="match status" value="1"/>
</dbReference>
<dbReference type="UniPathway" id="UPA00834">
    <property type="reaction ID" value="UER00712"/>
</dbReference>
<dbReference type="RefSeq" id="WP_011278448.1">
    <property type="nucleotide sequence ID" value="NZ_BHWZ01000004.1"/>
</dbReference>
<dbReference type="GO" id="GO:0005886">
    <property type="term" value="C:plasma membrane"/>
    <property type="evidence" value="ECO:0007669"/>
    <property type="project" value="UniProtKB-SubCell"/>
</dbReference>
<keyword evidence="6 11" id="KW-0812">Transmembrane</keyword>
<dbReference type="EC" id="2.5.1.141" evidence="11"/>
<proteinExistence type="inferred from homology"/>
<dbReference type="STRING" id="1435377.SUSAZ_07740"/>
<evidence type="ECO:0000256" key="10">
    <source>
        <dbReference type="ARBA" id="ARBA00047690"/>
    </source>
</evidence>
<keyword evidence="11" id="KW-1003">Cell membrane</keyword>
<keyword evidence="5 11" id="KW-0808">Transferase</keyword>
<comment type="similarity">
    <text evidence="11">Belongs to the UbiA prenyltransferase family. Protoheme IX farnesyltransferase subfamily.</text>
</comment>
<dbReference type="HAMAP" id="MF_00154">
    <property type="entry name" value="CyoE_CtaB"/>
    <property type="match status" value="1"/>
</dbReference>
<evidence type="ECO:0000256" key="6">
    <source>
        <dbReference type="ARBA" id="ARBA00022692"/>
    </source>
</evidence>
<evidence type="ECO:0000313" key="13">
    <source>
        <dbReference type="EMBL" id="ALU30941.1"/>
    </source>
</evidence>
<dbReference type="InterPro" id="IPR000537">
    <property type="entry name" value="UbiA_prenyltransferase"/>
</dbReference>
<dbReference type="GeneID" id="14552127"/>
<feature type="transmembrane region" description="Helical" evidence="11">
    <location>
        <begin position="232"/>
        <end position="250"/>
    </location>
</feature>
<evidence type="ECO:0000313" key="14">
    <source>
        <dbReference type="Proteomes" id="UP000060043"/>
    </source>
</evidence>
<sequence length="285" mass="31103">MSVTLSRKLIDYVKLAKPKVVSLLDVVAIASYILAFKGNWYNLIPVLIGGSIAAGGSMIINGGLEIEKDKVMKRTSWRPTVKGEVGRKEAYMVGGIACALGSLIGLLANPLTAFFILLGSLVYVFVYSYYLKPRTWLNIVIGGFAGSAAAWAGYAAASNSFNLESLLLGLLVFAWTPGHFWALALRYKRDYANAEIPMLPAIVDDKTAARAIAISNILMIPFALGLMLYLNLIYVIITLAATAVLLYFNVRLMRNPTPEESWISYKFSAPYLAIVMIAAVISFIL</sequence>
<evidence type="ECO:0000256" key="5">
    <source>
        <dbReference type="ARBA" id="ARBA00022679"/>
    </source>
</evidence>
<gene>
    <name evidence="11" type="primary">ctaB</name>
    <name evidence="12" type="ORF">ATY89_09940</name>
    <name evidence="13" type="ORF">ATZ20_01495</name>
</gene>
<evidence type="ECO:0000256" key="3">
    <source>
        <dbReference type="ARBA" id="ARBA00004919"/>
    </source>
</evidence>
<dbReference type="AlphaFoldDB" id="A0A0U2WVS2"/>
<feature type="transmembrane region" description="Helical" evidence="11">
    <location>
        <begin position="43"/>
        <end position="64"/>
    </location>
</feature>
<dbReference type="GO" id="GO:0008495">
    <property type="term" value="F:protoheme IX farnesyltransferase activity"/>
    <property type="evidence" value="ECO:0007669"/>
    <property type="project" value="UniProtKB-UniRule"/>
</dbReference>
<comment type="miscellaneous">
    <text evidence="11">Carbon 2 of the heme B porphyrin ring is defined according to the Fischer nomenclature.</text>
</comment>
<feature type="transmembrane region" description="Helical" evidence="11">
    <location>
        <begin position="262"/>
        <end position="284"/>
    </location>
</feature>